<dbReference type="OrthoDB" id="5069016at2759"/>
<dbReference type="RefSeq" id="XP_025592034.1">
    <property type="nucleotide sequence ID" value="XM_025737144.2"/>
</dbReference>
<dbReference type="Proteomes" id="UP000245910">
    <property type="component" value="Chromosome III"/>
</dbReference>
<dbReference type="KEGG" id="fvn:FVRRES_08396"/>
<dbReference type="EMBL" id="LN649231">
    <property type="protein sequence ID" value="CEI68319.1"/>
    <property type="molecule type" value="Genomic_DNA"/>
</dbReference>
<dbReference type="GeneID" id="37260035"/>
<evidence type="ECO:0008006" key="3">
    <source>
        <dbReference type="Google" id="ProtNLM"/>
    </source>
</evidence>
<evidence type="ECO:0000313" key="2">
    <source>
        <dbReference type="Proteomes" id="UP000245910"/>
    </source>
</evidence>
<reference evidence="2" key="1">
    <citation type="submission" date="2014-10" db="EMBL/GenBank/DDBJ databases">
        <authorList>
            <person name="King R."/>
        </authorList>
    </citation>
    <scope>NUCLEOTIDE SEQUENCE [LARGE SCALE GENOMIC DNA]</scope>
    <source>
        <strain evidence="2">A3/5</strain>
    </source>
</reference>
<sequence length="336" mass="37507">MAELFGVAVSAAQLGAACCSLIDVLRKIRGCATVLKKYYNQLQELQSLSISISENPLLQTPEIGTQTRALLSTINNNCINSLLRKKKLLRAWGFLYREQDLLDIFVTLERQKSTLSLTIHQIQSKALYQIQTDIQRMSSNKVMEETRARPQQEDFLEFLLRSATLENPSSLHKEIVPVNLSRHPNTAKGRMAVAYEYQTESRRSSTATIAVVPTESSISNGFVTKVNHGLKWVGCVADQGFDQNNGHEWDINKDISNPIEERNFVKSEYRDLLKIGSGNQHNGHSLEVSGDVAGRFTPNMDGDRWTHCNAKAGVAGEKIGKSFGTQTNGLKIKIKK</sequence>
<dbReference type="AlphaFoldDB" id="A0A2L2TEC2"/>
<protein>
    <recommendedName>
        <fullName evidence="3">Fungal N-terminal domain-containing protein</fullName>
    </recommendedName>
</protein>
<organism evidence="1 2">
    <name type="scientific">Fusarium venenatum</name>
    <dbReference type="NCBI Taxonomy" id="56646"/>
    <lineage>
        <taxon>Eukaryota</taxon>
        <taxon>Fungi</taxon>
        <taxon>Dikarya</taxon>
        <taxon>Ascomycota</taxon>
        <taxon>Pezizomycotina</taxon>
        <taxon>Sordariomycetes</taxon>
        <taxon>Hypocreomycetidae</taxon>
        <taxon>Hypocreales</taxon>
        <taxon>Nectriaceae</taxon>
        <taxon>Fusarium</taxon>
    </lineage>
</organism>
<keyword evidence="2" id="KW-1185">Reference proteome</keyword>
<name>A0A2L2TEC2_9HYPO</name>
<accession>A0A2L2TEC2</accession>
<evidence type="ECO:0000313" key="1">
    <source>
        <dbReference type="EMBL" id="CEI68319.1"/>
    </source>
</evidence>
<proteinExistence type="predicted"/>